<dbReference type="OrthoDB" id="354304at2759"/>
<dbReference type="PANTHER" id="PTHR20935">
    <property type="entry name" value="PHOSPHOGLYCERATE MUTASE-RELATED"/>
    <property type="match status" value="1"/>
</dbReference>
<dbReference type="RefSeq" id="XP_009822646.1">
    <property type="nucleotide sequence ID" value="XM_009824344.1"/>
</dbReference>
<sequence>MFVTCAFHRVYRDGLLAVMGRNSTSRSDSYVKEGEVLRASFNSGSHHDTILDKLLKVVPSRSPSGSYDDNDHSRGSVVDSSENEVYDLPTFENRGHLMNNLGRKPERPKKAVTFASELEKVEWVAELQYKCPEKPLPLSLFGTRRVIGYEEEEHLLAPSWSKALPYSAVDFGCYQMQLLTREKAFFVISPVQIHHITCMGVSWKTYWAGLSSGLIVFCYEDDNDQVFACPIHKCRVQVLDDTQLKLFEVAGLREVDELFLKFPNSSTMYMWFWAIQIAAATPLYSDTDAHTKALRRFLAKSPPMIPPASLSNNLWSNLSSKLGLKKPLPTDPVVTLPFTLRNPTPQDHFRGLSPPSSSSPSSSSAAKNQSGIQRRLLFIRHAEFNNVHFKTADVEKNITDSGEAAARRTGQFLQDLIEAAGLTYQDVQLVYSTITRTIQTMDIIAKEVDKAAGVYETYNPYDTQSSKVNRVARHELALLRESVPHGLSTSKKFQCRSAKMALALQTICMGEVTYPITVVICSSSFIRYCVHQAAYGVGFIGSRGEMNHSIGIGHCSVTQIDVDQEYALHLRGVNQMAHLAGYSVGQNPQEAAAPYSSSVGACSSI</sequence>
<protein>
    <recommendedName>
        <fullName evidence="3">Serine/threonine-protein phosphatase PGAM5, mitochondrial</fullName>
    </recommendedName>
    <alternativeName>
        <fullName evidence="4">Serine/threonine-protein phosphatase Pgam5, mitochondrial</fullName>
    </alternativeName>
</protein>
<reference evidence="7 8" key="2">
    <citation type="submission" date="2018-07" db="EMBL/GenBank/DDBJ databases">
        <title>Annotation of Aphanomyces astaci genome assembly.</title>
        <authorList>
            <person name="Studholme D.J."/>
        </authorList>
    </citation>
    <scope>NUCLEOTIDE SEQUENCE [LARGE SCALE GENOMIC DNA]</scope>
    <source>
        <strain evidence="7">Pc</strain>
    </source>
</reference>
<dbReference type="SUPFAM" id="SSF53254">
    <property type="entry name" value="Phosphoglycerate mutase-like"/>
    <property type="match status" value="1"/>
</dbReference>
<dbReference type="Proteomes" id="UP000284702">
    <property type="component" value="Unassembled WGS sequence"/>
</dbReference>
<dbReference type="GO" id="GO:0005739">
    <property type="term" value="C:mitochondrion"/>
    <property type="evidence" value="ECO:0007669"/>
    <property type="project" value="TreeGrafter"/>
</dbReference>
<accession>W4H9I6</accession>
<dbReference type="InterPro" id="IPR051021">
    <property type="entry name" value="Mito_Ser/Thr_phosphatase"/>
</dbReference>
<keyword evidence="8" id="KW-1185">Reference proteome</keyword>
<evidence type="ECO:0000313" key="7">
    <source>
        <dbReference type="EMBL" id="RQM10300.1"/>
    </source>
</evidence>
<comment type="similarity">
    <text evidence="1">Belongs to the phosphoglycerate mutase family. BPG-dependent PGAM subfamily.</text>
</comment>
<evidence type="ECO:0000256" key="1">
    <source>
        <dbReference type="ARBA" id="ARBA00006717"/>
    </source>
</evidence>
<feature type="region of interest" description="Disordered" evidence="5">
    <location>
        <begin position="336"/>
        <end position="366"/>
    </location>
</feature>
<dbReference type="GeneID" id="20803236"/>
<evidence type="ECO:0000256" key="3">
    <source>
        <dbReference type="ARBA" id="ARBA00039765"/>
    </source>
</evidence>
<dbReference type="STRING" id="112090.W4H9I6"/>
<dbReference type="EMBL" id="KI913115">
    <property type="protein sequence ID" value="ETV87783.1"/>
    <property type="molecule type" value="Genomic_DNA"/>
</dbReference>
<keyword evidence="2" id="KW-0378">Hydrolase</keyword>
<reference evidence="6" key="1">
    <citation type="submission" date="2013-12" db="EMBL/GenBank/DDBJ databases">
        <title>The Genome Sequence of Aphanomyces astaci APO3.</title>
        <authorList>
            <consortium name="The Broad Institute Genomics Platform"/>
            <person name="Russ C."/>
            <person name="Tyler B."/>
            <person name="van West P."/>
            <person name="Dieguez-Uribeondo J."/>
            <person name="Young S.K."/>
            <person name="Zeng Q."/>
            <person name="Gargeya S."/>
            <person name="Fitzgerald M."/>
            <person name="Abouelleil A."/>
            <person name="Alvarado L."/>
            <person name="Chapman S.B."/>
            <person name="Gainer-Dewar J."/>
            <person name="Goldberg J."/>
            <person name="Griggs A."/>
            <person name="Gujja S."/>
            <person name="Hansen M."/>
            <person name="Howarth C."/>
            <person name="Imamovic A."/>
            <person name="Ireland A."/>
            <person name="Larimer J."/>
            <person name="McCowan C."/>
            <person name="Murphy C."/>
            <person name="Pearson M."/>
            <person name="Poon T.W."/>
            <person name="Priest M."/>
            <person name="Roberts A."/>
            <person name="Saif S."/>
            <person name="Shea T."/>
            <person name="Sykes S."/>
            <person name="Wortman J."/>
            <person name="Nusbaum C."/>
            <person name="Birren B."/>
        </authorList>
    </citation>
    <scope>NUCLEOTIDE SEQUENCE [LARGE SCALE GENOMIC DNA]</scope>
    <source>
        <strain evidence="6">APO3</strain>
    </source>
</reference>
<feature type="compositionally biased region" description="Low complexity" evidence="5">
    <location>
        <begin position="353"/>
        <end position="364"/>
    </location>
</feature>
<name>W4H9I6_APHAT</name>
<dbReference type="InterPro" id="IPR013078">
    <property type="entry name" value="His_Pase_superF_clade-1"/>
</dbReference>
<dbReference type="EMBL" id="MZMZ02006175">
    <property type="protein sequence ID" value="RQM10300.1"/>
    <property type="molecule type" value="Genomic_DNA"/>
</dbReference>
<evidence type="ECO:0000256" key="5">
    <source>
        <dbReference type="SAM" id="MobiDB-lite"/>
    </source>
</evidence>
<evidence type="ECO:0000256" key="4">
    <source>
        <dbReference type="ARBA" id="ARBA00040722"/>
    </source>
</evidence>
<feature type="region of interest" description="Disordered" evidence="5">
    <location>
        <begin position="61"/>
        <end position="81"/>
    </location>
</feature>
<dbReference type="VEuPathDB" id="FungiDB:H257_01240"/>
<dbReference type="InterPro" id="IPR029033">
    <property type="entry name" value="His_PPase_superfam"/>
</dbReference>
<evidence type="ECO:0000313" key="6">
    <source>
        <dbReference type="EMBL" id="ETV87783.1"/>
    </source>
</evidence>
<dbReference type="GO" id="GO:0004722">
    <property type="term" value="F:protein serine/threonine phosphatase activity"/>
    <property type="evidence" value="ECO:0007669"/>
    <property type="project" value="TreeGrafter"/>
</dbReference>
<dbReference type="Gene3D" id="3.40.50.1240">
    <property type="entry name" value="Phosphoglycerate mutase-like"/>
    <property type="match status" value="1"/>
</dbReference>
<dbReference type="SUPFAM" id="SSF50729">
    <property type="entry name" value="PH domain-like"/>
    <property type="match status" value="1"/>
</dbReference>
<dbReference type="CDD" id="cd07067">
    <property type="entry name" value="HP_PGM_like"/>
    <property type="match status" value="1"/>
</dbReference>
<dbReference type="PANTHER" id="PTHR20935:SF0">
    <property type="entry name" value="SERINE_THREONINE-PROTEIN PHOSPHATASE PGAM5, MITOCHONDRIAL"/>
    <property type="match status" value="1"/>
</dbReference>
<gene>
    <name evidence="7" type="ORF">B5M09_000088</name>
    <name evidence="6" type="ORF">H257_01240</name>
</gene>
<evidence type="ECO:0000256" key="2">
    <source>
        <dbReference type="ARBA" id="ARBA00022801"/>
    </source>
</evidence>
<dbReference type="AlphaFoldDB" id="W4H9I6"/>
<proteinExistence type="inferred from homology"/>
<dbReference type="GO" id="GO:0090141">
    <property type="term" value="P:positive regulation of mitochondrial fission"/>
    <property type="evidence" value="ECO:0007669"/>
    <property type="project" value="TreeGrafter"/>
</dbReference>
<organism evidence="6">
    <name type="scientific">Aphanomyces astaci</name>
    <name type="common">Crayfish plague agent</name>
    <dbReference type="NCBI Taxonomy" id="112090"/>
    <lineage>
        <taxon>Eukaryota</taxon>
        <taxon>Sar</taxon>
        <taxon>Stramenopiles</taxon>
        <taxon>Oomycota</taxon>
        <taxon>Saprolegniomycetes</taxon>
        <taxon>Saprolegniales</taxon>
        <taxon>Verrucalvaceae</taxon>
        <taxon>Aphanomyces</taxon>
    </lineage>
</organism>
<evidence type="ECO:0000313" key="8">
    <source>
        <dbReference type="Proteomes" id="UP000284702"/>
    </source>
</evidence>